<keyword evidence="2" id="KW-1185">Reference proteome</keyword>
<gene>
    <name evidence="1" type="ORF">SCLCIDRAFT_1206954</name>
</gene>
<proteinExistence type="predicted"/>
<dbReference type="Proteomes" id="UP000053989">
    <property type="component" value="Unassembled WGS sequence"/>
</dbReference>
<organism evidence="1 2">
    <name type="scientific">Scleroderma citrinum Foug A</name>
    <dbReference type="NCBI Taxonomy" id="1036808"/>
    <lineage>
        <taxon>Eukaryota</taxon>
        <taxon>Fungi</taxon>
        <taxon>Dikarya</taxon>
        <taxon>Basidiomycota</taxon>
        <taxon>Agaricomycotina</taxon>
        <taxon>Agaricomycetes</taxon>
        <taxon>Agaricomycetidae</taxon>
        <taxon>Boletales</taxon>
        <taxon>Sclerodermatineae</taxon>
        <taxon>Sclerodermataceae</taxon>
        <taxon>Scleroderma</taxon>
    </lineage>
</organism>
<reference evidence="1 2" key="1">
    <citation type="submission" date="2014-04" db="EMBL/GenBank/DDBJ databases">
        <authorList>
            <consortium name="DOE Joint Genome Institute"/>
            <person name="Kuo A."/>
            <person name="Kohler A."/>
            <person name="Nagy L.G."/>
            <person name="Floudas D."/>
            <person name="Copeland A."/>
            <person name="Barry K.W."/>
            <person name="Cichocki N."/>
            <person name="Veneault-Fourrey C."/>
            <person name="LaButti K."/>
            <person name="Lindquist E.A."/>
            <person name="Lipzen A."/>
            <person name="Lundell T."/>
            <person name="Morin E."/>
            <person name="Murat C."/>
            <person name="Sun H."/>
            <person name="Tunlid A."/>
            <person name="Henrissat B."/>
            <person name="Grigoriev I.V."/>
            <person name="Hibbett D.S."/>
            <person name="Martin F."/>
            <person name="Nordberg H.P."/>
            <person name="Cantor M.N."/>
            <person name="Hua S.X."/>
        </authorList>
    </citation>
    <scope>NUCLEOTIDE SEQUENCE [LARGE SCALE GENOMIC DNA]</scope>
    <source>
        <strain evidence="1 2">Foug A</strain>
    </source>
</reference>
<sequence>MHLAGCLNVADFISSSRASTDPVTPGPTCPPSFTCHRSFAFGATYLPWGSNGPTFDDYVKRERIALISMIPGPRLPVAT</sequence>
<dbReference type="HOGENOM" id="CLU_2607379_0_0_1"/>
<evidence type="ECO:0000313" key="2">
    <source>
        <dbReference type="Proteomes" id="UP000053989"/>
    </source>
</evidence>
<protein>
    <submittedName>
        <fullName evidence="1">Uncharacterized protein</fullName>
    </submittedName>
</protein>
<accession>A0A0C3B0L8</accession>
<dbReference type="EMBL" id="KN822004">
    <property type="protein sequence ID" value="KIM70802.1"/>
    <property type="molecule type" value="Genomic_DNA"/>
</dbReference>
<dbReference type="InParanoid" id="A0A0C3B0L8"/>
<evidence type="ECO:0000313" key="1">
    <source>
        <dbReference type="EMBL" id="KIM70802.1"/>
    </source>
</evidence>
<reference evidence="2" key="2">
    <citation type="submission" date="2015-01" db="EMBL/GenBank/DDBJ databases">
        <title>Evolutionary Origins and Diversification of the Mycorrhizal Mutualists.</title>
        <authorList>
            <consortium name="DOE Joint Genome Institute"/>
            <consortium name="Mycorrhizal Genomics Consortium"/>
            <person name="Kohler A."/>
            <person name="Kuo A."/>
            <person name="Nagy L.G."/>
            <person name="Floudas D."/>
            <person name="Copeland A."/>
            <person name="Barry K.W."/>
            <person name="Cichocki N."/>
            <person name="Veneault-Fourrey C."/>
            <person name="LaButti K."/>
            <person name="Lindquist E.A."/>
            <person name="Lipzen A."/>
            <person name="Lundell T."/>
            <person name="Morin E."/>
            <person name="Murat C."/>
            <person name="Riley R."/>
            <person name="Ohm R."/>
            <person name="Sun H."/>
            <person name="Tunlid A."/>
            <person name="Henrissat B."/>
            <person name="Grigoriev I.V."/>
            <person name="Hibbett D.S."/>
            <person name="Martin F."/>
        </authorList>
    </citation>
    <scope>NUCLEOTIDE SEQUENCE [LARGE SCALE GENOMIC DNA]</scope>
    <source>
        <strain evidence="2">Foug A</strain>
    </source>
</reference>
<dbReference type="AlphaFoldDB" id="A0A0C3B0L8"/>
<name>A0A0C3B0L8_9AGAM</name>